<protein>
    <submittedName>
        <fullName evidence="2">Glycosyl transferase family 2</fullName>
    </submittedName>
</protein>
<dbReference type="EMBL" id="CP001821">
    <property type="protein sequence ID" value="ACZ31910.1"/>
    <property type="molecule type" value="Genomic_DNA"/>
</dbReference>
<dbReference type="Pfam" id="PF00535">
    <property type="entry name" value="Glycos_transf_2"/>
    <property type="match status" value="1"/>
</dbReference>
<proteinExistence type="predicted"/>
<dbReference type="InterPro" id="IPR001173">
    <property type="entry name" value="Glyco_trans_2-like"/>
</dbReference>
<feature type="domain" description="Glycosyltransferase 2-like" evidence="1">
    <location>
        <begin position="25"/>
        <end position="146"/>
    </location>
</feature>
<dbReference type="Gene3D" id="3.90.550.10">
    <property type="entry name" value="Spore Coat Polysaccharide Biosynthesis Protein SpsA, Chain A"/>
    <property type="match status" value="1"/>
</dbReference>
<dbReference type="STRING" id="446471.Xcel_2902"/>
<sequence length="303" mass="32727">MHSDLRPATTDGQAPNLAVAVAVAVVIPTLAAPSSLRKLLHSLKCQTVQPCQIVVVFQGDDAGLHRLESMREIVDFDVVRCLPGLARARNIGVKALHTAWDAVAIPDDDVVYDVDALARFGTHIKQGVGIVSARVTDLVGNTRLRYSTTERVLNGRDVWRCAIEAGLAYASSCLSDVGGFDEQLGLGAETPWQSGEGTELLLRSMASRYRVVFDPSIVVVEQELYSVTGPVRAETRARRYARGTGRVYALRHTRLEQCGLVCRSLAHIILGVMRRDGTAVSRASAVLVGRVEGLIGRTVGSTE</sequence>
<organism evidence="2 3">
    <name type="scientific">Xylanimonas cellulosilytica (strain DSM 15894 / JCM 12276 / CECT 5975 / KCTC 9989 / LMG 20990 / NBRC 107835 / XIL07)</name>
    <dbReference type="NCBI Taxonomy" id="446471"/>
    <lineage>
        <taxon>Bacteria</taxon>
        <taxon>Bacillati</taxon>
        <taxon>Actinomycetota</taxon>
        <taxon>Actinomycetes</taxon>
        <taxon>Micrococcales</taxon>
        <taxon>Promicromonosporaceae</taxon>
        <taxon>Xylanimonas</taxon>
    </lineage>
</organism>
<dbReference type="eggNOG" id="COG1215">
    <property type="taxonomic scope" value="Bacteria"/>
</dbReference>
<evidence type="ECO:0000313" key="3">
    <source>
        <dbReference type="Proteomes" id="UP000002255"/>
    </source>
</evidence>
<keyword evidence="3" id="KW-1185">Reference proteome</keyword>
<evidence type="ECO:0000259" key="1">
    <source>
        <dbReference type="Pfam" id="PF00535"/>
    </source>
</evidence>
<reference evidence="3" key="1">
    <citation type="submission" date="2009-11" db="EMBL/GenBank/DDBJ databases">
        <title>The complete chromosome of Xylanimonas cellulosilytica DSM 15894.</title>
        <authorList>
            <consortium name="US DOE Joint Genome Institute (JGI-PGF)"/>
            <person name="Lucas S."/>
            <person name="Copeland A."/>
            <person name="Lapidus A."/>
            <person name="Glavina del Rio T."/>
            <person name="Dalin E."/>
            <person name="Tice H."/>
            <person name="Bruce D."/>
            <person name="Goodwin L."/>
            <person name="Pitluck S."/>
            <person name="Kyrpides N."/>
            <person name="Mavromatis K."/>
            <person name="Ivanova N."/>
            <person name="Mikhailova N."/>
            <person name="Foster B."/>
            <person name="Clum A."/>
            <person name="Brettin T."/>
            <person name="Detter J.C."/>
            <person name="Han C."/>
            <person name="Larimer F."/>
            <person name="Land M."/>
            <person name="Hauser L."/>
            <person name="Markowitz V."/>
            <person name="Cheng J.F."/>
            <person name="Hugenholtz P."/>
            <person name="Woyke T."/>
            <person name="Wu D."/>
            <person name="Gehrich-Schroeter G."/>
            <person name="Schneider S."/>
            <person name="Pukall S.R."/>
            <person name="Klenk H.P."/>
            <person name="Eisen J.A."/>
        </authorList>
    </citation>
    <scope>NUCLEOTIDE SEQUENCE [LARGE SCALE GENOMIC DNA]</scope>
    <source>
        <strain evidence="3">DSM 15894 / CECT 5975 / LMG 20990 / XIL07</strain>
    </source>
</reference>
<dbReference type="KEGG" id="xce:Xcel_2902"/>
<dbReference type="AlphaFoldDB" id="D1BZ13"/>
<dbReference type="Proteomes" id="UP000002255">
    <property type="component" value="Chromosome"/>
</dbReference>
<dbReference type="SUPFAM" id="SSF53448">
    <property type="entry name" value="Nucleotide-diphospho-sugar transferases"/>
    <property type="match status" value="1"/>
</dbReference>
<evidence type="ECO:0000313" key="2">
    <source>
        <dbReference type="EMBL" id="ACZ31910.1"/>
    </source>
</evidence>
<name>D1BZ13_XYLCX</name>
<gene>
    <name evidence="2" type="ordered locus">Xcel_2902</name>
</gene>
<dbReference type="GO" id="GO:0016740">
    <property type="term" value="F:transferase activity"/>
    <property type="evidence" value="ECO:0007669"/>
    <property type="project" value="UniProtKB-KW"/>
</dbReference>
<dbReference type="HOGENOM" id="CLU_025996_19_7_11"/>
<reference evidence="2 3" key="2">
    <citation type="journal article" date="2010" name="Stand. Genomic Sci.">
        <title>Complete genome sequence of Xylanimonas cellulosilytica type strain (XIL07).</title>
        <authorList>
            <person name="Foster B."/>
            <person name="Pukall R."/>
            <person name="Abt B."/>
            <person name="Nolan M."/>
            <person name="Glavina Del Rio T."/>
            <person name="Chen F."/>
            <person name="Lucas S."/>
            <person name="Tice H."/>
            <person name="Pitluck S."/>
            <person name="Cheng J.-F."/>
            <person name="Chertkov O."/>
            <person name="Brettin T."/>
            <person name="Han C."/>
            <person name="Detter J.C."/>
            <person name="Bruce D."/>
            <person name="Goodwin L."/>
            <person name="Ivanova N."/>
            <person name="Mavromatis K."/>
            <person name="Pati A."/>
            <person name="Mikhailova N."/>
            <person name="Chen A."/>
            <person name="Palaniappan K."/>
            <person name="Land M."/>
            <person name="Hauser L."/>
            <person name="Chang Y.-J."/>
            <person name="Jeffries C.D."/>
            <person name="Chain P."/>
            <person name="Rohde M."/>
            <person name="Goeker M."/>
            <person name="Bristow J."/>
            <person name="Eisen J.A."/>
            <person name="Markowitz V."/>
            <person name="Hugenholtz P."/>
            <person name="Kyrpides N.C."/>
            <person name="Klenk H.-P."/>
            <person name="Lapidus A."/>
        </authorList>
    </citation>
    <scope>NUCLEOTIDE SEQUENCE [LARGE SCALE GENOMIC DNA]</scope>
    <source>
        <strain evidence="3">DSM 15894 / CECT 5975 / LMG 20990 / XIL07</strain>
    </source>
</reference>
<dbReference type="InterPro" id="IPR029044">
    <property type="entry name" value="Nucleotide-diphossugar_trans"/>
</dbReference>
<dbReference type="RefSeq" id="WP_012879652.1">
    <property type="nucleotide sequence ID" value="NC_013530.1"/>
</dbReference>
<dbReference type="PANTHER" id="PTHR43685">
    <property type="entry name" value="GLYCOSYLTRANSFERASE"/>
    <property type="match status" value="1"/>
</dbReference>
<dbReference type="PANTHER" id="PTHR43685:SF2">
    <property type="entry name" value="GLYCOSYLTRANSFERASE 2-LIKE DOMAIN-CONTAINING PROTEIN"/>
    <property type="match status" value="1"/>
</dbReference>
<dbReference type="OrthoDB" id="5174363at2"/>
<dbReference type="CAZy" id="GT2">
    <property type="family name" value="Glycosyltransferase Family 2"/>
</dbReference>
<keyword evidence="2" id="KW-0808">Transferase</keyword>
<accession>D1BZ13</accession>
<dbReference type="InterPro" id="IPR050834">
    <property type="entry name" value="Glycosyltransf_2"/>
</dbReference>